<keyword evidence="3" id="KW-1185">Reference proteome</keyword>
<feature type="region of interest" description="Disordered" evidence="1">
    <location>
        <begin position="181"/>
        <end position="200"/>
    </location>
</feature>
<evidence type="ECO:0000313" key="2">
    <source>
        <dbReference type="EMBL" id="MBD1320900.1"/>
    </source>
</evidence>
<accession>A0ABR7WDP1</accession>
<dbReference type="Proteomes" id="UP000602395">
    <property type="component" value="Unassembled WGS sequence"/>
</dbReference>
<organism evidence="2 3">
    <name type="scientific">Gordonia hankookensis</name>
    <dbReference type="NCBI Taxonomy" id="589403"/>
    <lineage>
        <taxon>Bacteria</taxon>
        <taxon>Bacillati</taxon>
        <taxon>Actinomycetota</taxon>
        <taxon>Actinomycetes</taxon>
        <taxon>Mycobacteriales</taxon>
        <taxon>Gordoniaceae</taxon>
        <taxon>Gordonia</taxon>
    </lineage>
</organism>
<gene>
    <name evidence="2" type="ORF">IDF66_15045</name>
</gene>
<proteinExistence type="predicted"/>
<sequence length="260" mass="27401">MGEEVIVVKRAHRGPVAALAAAGIAMVVVCGCGGSPAVTGDAVPRVNEHVPADLDITFRWLPGPVLDLFGPEGTFVRAYVESFELADAGRSTTWGYHGFVAASPSNIDSMIAAYPPDVSADRPGVGTAIFTGLRRLDDGDWTRIVLCRHGFRSVRDGPGNGSSWTSRTDAPRPVEIDFRRVGAGPPKVKSGTKRTPDGEVFGDWHTTRVDFAAIYPTPTADQNACAAMVSSGVPQRAPAHGGQPWPSLTPSPGWSATSLL</sequence>
<protein>
    <submittedName>
        <fullName evidence="2">Uncharacterized protein</fullName>
    </submittedName>
</protein>
<feature type="compositionally biased region" description="Polar residues" evidence="1">
    <location>
        <begin position="246"/>
        <end position="260"/>
    </location>
</feature>
<evidence type="ECO:0000313" key="3">
    <source>
        <dbReference type="Proteomes" id="UP000602395"/>
    </source>
</evidence>
<dbReference type="EMBL" id="JACWMS010000003">
    <property type="protein sequence ID" value="MBD1320900.1"/>
    <property type="molecule type" value="Genomic_DNA"/>
</dbReference>
<evidence type="ECO:0000256" key="1">
    <source>
        <dbReference type="SAM" id="MobiDB-lite"/>
    </source>
</evidence>
<reference evidence="2 3" key="1">
    <citation type="submission" date="2020-09" db="EMBL/GenBank/DDBJ databases">
        <title>Novel species in genus Gordonia.</title>
        <authorList>
            <person name="Zhang G."/>
        </authorList>
    </citation>
    <scope>NUCLEOTIDE SEQUENCE [LARGE SCALE GENOMIC DNA]</scope>
    <source>
        <strain evidence="2 3">ON-33</strain>
    </source>
</reference>
<comment type="caution">
    <text evidence="2">The sequence shown here is derived from an EMBL/GenBank/DDBJ whole genome shotgun (WGS) entry which is preliminary data.</text>
</comment>
<feature type="region of interest" description="Disordered" evidence="1">
    <location>
        <begin position="233"/>
        <end position="260"/>
    </location>
</feature>
<name>A0ABR7WDP1_9ACTN</name>